<dbReference type="EMBL" id="UOFW01000213">
    <property type="protein sequence ID" value="VAX07685.1"/>
    <property type="molecule type" value="Genomic_DNA"/>
</dbReference>
<gene>
    <name evidence="1" type="ORF">MNBD_ALPHA03-1930</name>
</gene>
<evidence type="ECO:0000313" key="1">
    <source>
        <dbReference type="EMBL" id="VAX07685.1"/>
    </source>
</evidence>
<dbReference type="AlphaFoldDB" id="A0A3B1BN26"/>
<reference evidence="1" key="1">
    <citation type="submission" date="2018-06" db="EMBL/GenBank/DDBJ databases">
        <authorList>
            <person name="Zhirakovskaya E."/>
        </authorList>
    </citation>
    <scope>NUCLEOTIDE SEQUENCE</scope>
</reference>
<name>A0A3B1BN26_9ZZZZ</name>
<sequence>MIKKILVPGLMLCLMGLPGCNILSVKSARLEICEKIAKARLKHPSSFDKISAKEYNNAAGHRDATINFKAWNDYKVPIPYNITCVFKSSEPENTPSLISITWNGRHIRNHELDDIREKLKE</sequence>
<organism evidence="1">
    <name type="scientific">hydrothermal vent metagenome</name>
    <dbReference type="NCBI Taxonomy" id="652676"/>
    <lineage>
        <taxon>unclassified sequences</taxon>
        <taxon>metagenomes</taxon>
        <taxon>ecological metagenomes</taxon>
    </lineage>
</organism>
<accession>A0A3B1BN26</accession>
<protein>
    <submittedName>
        <fullName evidence="1">Uncharacterized protein</fullName>
    </submittedName>
</protein>
<proteinExistence type="predicted"/>